<feature type="transmembrane region" description="Helical" evidence="1">
    <location>
        <begin position="12"/>
        <end position="35"/>
    </location>
</feature>
<dbReference type="RefSeq" id="WP_015809031.1">
    <property type="nucleotide sequence ID" value="NC_013061.1"/>
</dbReference>
<dbReference type="Proteomes" id="UP000000852">
    <property type="component" value="Chromosome"/>
</dbReference>
<dbReference type="EMBL" id="CP001681">
    <property type="protein sequence ID" value="ACU05422.1"/>
    <property type="molecule type" value="Genomic_DNA"/>
</dbReference>
<feature type="transmembrane region" description="Helical" evidence="1">
    <location>
        <begin position="47"/>
        <end position="70"/>
    </location>
</feature>
<keyword evidence="1" id="KW-0812">Transmembrane</keyword>
<evidence type="ECO:0000313" key="2">
    <source>
        <dbReference type="EMBL" id="ACU05422.1"/>
    </source>
</evidence>
<reference evidence="2 3" key="1">
    <citation type="journal article" date="2009" name="Stand. Genomic Sci.">
        <title>Complete genome sequence of Pedobacter heparinus type strain (HIM 762-3).</title>
        <authorList>
            <person name="Han C."/>
            <person name="Spring S."/>
            <person name="Lapidus A."/>
            <person name="Del Rio T.G."/>
            <person name="Tice H."/>
            <person name="Copeland A."/>
            <person name="Cheng J.F."/>
            <person name="Lucas S."/>
            <person name="Chen F."/>
            <person name="Nolan M."/>
            <person name="Bruce D."/>
            <person name="Goodwin L."/>
            <person name="Pitluck S."/>
            <person name="Ivanova N."/>
            <person name="Mavromatis K."/>
            <person name="Mikhailova N."/>
            <person name="Pati A."/>
            <person name="Chen A."/>
            <person name="Palaniappan K."/>
            <person name="Land M."/>
            <person name="Hauser L."/>
            <person name="Chang Y.J."/>
            <person name="Jeffries C.C."/>
            <person name="Saunders E."/>
            <person name="Chertkov O."/>
            <person name="Brettin T."/>
            <person name="Goker M."/>
            <person name="Rohde M."/>
            <person name="Bristow J."/>
            <person name="Eisen J.A."/>
            <person name="Markowitz V."/>
            <person name="Hugenholtz P."/>
            <person name="Kyrpides N.C."/>
            <person name="Klenk H.P."/>
            <person name="Detter J.C."/>
        </authorList>
    </citation>
    <scope>NUCLEOTIDE SEQUENCE [LARGE SCALE GENOMIC DNA]</scope>
    <source>
        <strain evidence="3">ATCC 13125 / DSM 2366 / CIP 104194 / JCM 7457 / NBRC 12017 / NCIMB 9290 / NRRL B-14731 / HIM 762-3</strain>
    </source>
</reference>
<dbReference type="AlphaFoldDB" id="C6Y3X9"/>
<keyword evidence="1" id="KW-1133">Transmembrane helix</keyword>
<gene>
    <name evidence="2" type="ordered locus">Phep_3227</name>
</gene>
<dbReference type="eggNOG" id="ENOG5033IHM">
    <property type="taxonomic scope" value="Bacteria"/>
</dbReference>
<dbReference type="STRING" id="485917.Phep_3227"/>
<proteinExistence type="predicted"/>
<name>C6Y3X9_PEDHD</name>
<sequence length="104" mass="12016">MEEKEVQKEKNVKLRLTPLNIVSAVFLVIAVWLLLEEKKPRGTAMYIDISGILVGFSFLIAIICFVSDQIFRKFVPELKKIWILECFFVVITVLLIVVIKISIY</sequence>
<dbReference type="KEGG" id="phe:Phep_3227"/>
<evidence type="ECO:0000313" key="3">
    <source>
        <dbReference type="Proteomes" id="UP000000852"/>
    </source>
</evidence>
<protein>
    <submittedName>
        <fullName evidence="2">Uncharacterized protein</fullName>
    </submittedName>
</protein>
<feature type="transmembrane region" description="Helical" evidence="1">
    <location>
        <begin position="82"/>
        <end position="103"/>
    </location>
</feature>
<organism evidence="2 3">
    <name type="scientific">Pedobacter heparinus (strain ATCC 13125 / DSM 2366 / CIP 104194 / JCM 7457 / NBRC 12017 / NCIMB 9290 / NRRL B-14731 / HIM 762-3)</name>
    <dbReference type="NCBI Taxonomy" id="485917"/>
    <lineage>
        <taxon>Bacteria</taxon>
        <taxon>Pseudomonadati</taxon>
        <taxon>Bacteroidota</taxon>
        <taxon>Sphingobacteriia</taxon>
        <taxon>Sphingobacteriales</taxon>
        <taxon>Sphingobacteriaceae</taxon>
        <taxon>Pedobacter</taxon>
    </lineage>
</organism>
<dbReference type="HOGENOM" id="CLU_2247454_0_0_10"/>
<keyword evidence="3" id="KW-1185">Reference proteome</keyword>
<dbReference type="OrthoDB" id="769853at2"/>
<keyword evidence="1" id="KW-0472">Membrane</keyword>
<accession>C6Y3X9</accession>
<evidence type="ECO:0000256" key="1">
    <source>
        <dbReference type="SAM" id="Phobius"/>
    </source>
</evidence>